<evidence type="ECO:0000313" key="2">
    <source>
        <dbReference type="EMBL" id="CAI9175806.1"/>
    </source>
</evidence>
<sequence>MDVVDTGKKLSGRQRQDPAGEDMVNHFTSSSLAVKLVGCAIRALSRLSTAVDKPPRTLVASKDRFQRCGLTGLSAAGLAHAHSWVPLSRGISQGLGSAGTPMTLARLST</sequence>
<protein>
    <submittedName>
        <fullName evidence="2">Uncharacterized protein</fullName>
    </submittedName>
</protein>
<reference evidence="2" key="1">
    <citation type="submission" date="2023-04" db="EMBL/GenBank/DDBJ databases">
        <authorList>
            <consortium name="ELIXIR-Norway"/>
        </authorList>
    </citation>
    <scope>NUCLEOTIDE SEQUENCE [LARGE SCALE GENOMIC DNA]</scope>
</reference>
<name>A0ABN8ZS92_RANTA</name>
<feature type="region of interest" description="Disordered" evidence="1">
    <location>
        <begin position="1"/>
        <end position="22"/>
    </location>
</feature>
<keyword evidence="3" id="KW-1185">Reference proteome</keyword>
<evidence type="ECO:0000313" key="3">
    <source>
        <dbReference type="Proteomes" id="UP001176941"/>
    </source>
</evidence>
<evidence type="ECO:0000256" key="1">
    <source>
        <dbReference type="SAM" id="MobiDB-lite"/>
    </source>
</evidence>
<accession>A0ABN8ZS92</accession>
<dbReference type="Proteomes" id="UP001176941">
    <property type="component" value="Chromosome 5"/>
</dbReference>
<feature type="compositionally biased region" description="Basic and acidic residues" evidence="1">
    <location>
        <begin position="1"/>
        <end position="18"/>
    </location>
</feature>
<dbReference type="EMBL" id="OX459941">
    <property type="protein sequence ID" value="CAI9175806.1"/>
    <property type="molecule type" value="Genomic_DNA"/>
</dbReference>
<proteinExistence type="predicted"/>
<gene>
    <name evidence="2" type="ORF">MRATA1EN1_LOCUS24768</name>
</gene>
<organism evidence="2 3">
    <name type="scientific">Rangifer tarandus platyrhynchus</name>
    <name type="common">Svalbard reindeer</name>
    <dbReference type="NCBI Taxonomy" id="3082113"/>
    <lineage>
        <taxon>Eukaryota</taxon>
        <taxon>Metazoa</taxon>
        <taxon>Chordata</taxon>
        <taxon>Craniata</taxon>
        <taxon>Vertebrata</taxon>
        <taxon>Euteleostomi</taxon>
        <taxon>Mammalia</taxon>
        <taxon>Eutheria</taxon>
        <taxon>Laurasiatheria</taxon>
        <taxon>Artiodactyla</taxon>
        <taxon>Ruminantia</taxon>
        <taxon>Pecora</taxon>
        <taxon>Cervidae</taxon>
        <taxon>Odocoileinae</taxon>
        <taxon>Rangifer</taxon>
    </lineage>
</organism>